<evidence type="ECO:0000256" key="1">
    <source>
        <dbReference type="ARBA" id="ARBA00005868"/>
    </source>
</evidence>
<feature type="coiled-coil region" evidence="12">
    <location>
        <begin position="564"/>
        <end position="614"/>
    </location>
</feature>
<keyword evidence="2" id="KW-0963">Cytoplasm</keyword>
<dbReference type="CDD" id="cd03221">
    <property type="entry name" value="ABCF_EF-3"/>
    <property type="match status" value="2"/>
</dbReference>
<dbReference type="InterPro" id="IPR027417">
    <property type="entry name" value="P-loop_NTPase"/>
</dbReference>
<dbReference type="AlphaFoldDB" id="A0A239FJL5"/>
<dbReference type="Pfam" id="PF12848">
    <property type="entry name" value="ABC_tran_Xtn"/>
    <property type="match status" value="1"/>
</dbReference>
<dbReference type="InterPro" id="IPR032781">
    <property type="entry name" value="ABC_tran_Xtn"/>
</dbReference>
<keyword evidence="4" id="KW-0699">rRNA-binding</keyword>
<dbReference type="Pfam" id="PF16326">
    <property type="entry name" value="ABC_tran_CTD"/>
    <property type="match status" value="1"/>
</dbReference>
<dbReference type="GO" id="GO:0005524">
    <property type="term" value="F:ATP binding"/>
    <property type="evidence" value="ECO:0007669"/>
    <property type="project" value="UniProtKB-KW"/>
</dbReference>
<dbReference type="PROSITE" id="PS00211">
    <property type="entry name" value="ABC_TRANSPORTER_1"/>
    <property type="match status" value="2"/>
</dbReference>
<comment type="similarity">
    <text evidence="1">Belongs to the ABC transporter superfamily. ABCF family. Translational throttle EttA subfamily.</text>
</comment>
<dbReference type="InterPro" id="IPR017871">
    <property type="entry name" value="ABC_transporter-like_CS"/>
</dbReference>
<keyword evidence="15" id="KW-1185">Reference proteome</keyword>
<dbReference type="RefSeq" id="WP_089355456.1">
    <property type="nucleotide sequence ID" value="NZ_FZPD01000001.1"/>
</dbReference>
<keyword evidence="7" id="KW-0378">Hydrolase</keyword>
<evidence type="ECO:0000256" key="6">
    <source>
        <dbReference type="ARBA" id="ARBA00022741"/>
    </source>
</evidence>
<dbReference type="GO" id="GO:0016887">
    <property type="term" value="F:ATP hydrolysis activity"/>
    <property type="evidence" value="ECO:0007669"/>
    <property type="project" value="InterPro"/>
</dbReference>
<reference evidence="14 15" key="1">
    <citation type="submission" date="2017-06" db="EMBL/GenBank/DDBJ databases">
        <authorList>
            <person name="Kim H.J."/>
            <person name="Triplett B.A."/>
        </authorList>
    </citation>
    <scope>NUCLEOTIDE SEQUENCE [LARGE SCALE GENOMIC DNA]</scope>
    <source>
        <strain evidence="14 15">DSM 19307</strain>
    </source>
</reference>
<dbReference type="GO" id="GO:0006412">
    <property type="term" value="P:translation"/>
    <property type="evidence" value="ECO:0007669"/>
    <property type="project" value="UniProtKB-KW"/>
</dbReference>
<accession>A0A239FJL5</accession>
<name>A0A239FJL5_EKHLU</name>
<dbReference type="Proteomes" id="UP000198393">
    <property type="component" value="Unassembled WGS sequence"/>
</dbReference>
<evidence type="ECO:0000256" key="7">
    <source>
        <dbReference type="ARBA" id="ARBA00022801"/>
    </source>
</evidence>
<organism evidence="14 15">
    <name type="scientific">Ekhidna lutea</name>
    <dbReference type="NCBI Taxonomy" id="447679"/>
    <lineage>
        <taxon>Bacteria</taxon>
        <taxon>Pseudomonadati</taxon>
        <taxon>Bacteroidota</taxon>
        <taxon>Cytophagia</taxon>
        <taxon>Cytophagales</taxon>
        <taxon>Reichenbachiellaceae</taxon>
        <taxon>Ekhidna</taxon>
    </lineage>
</organism>
<evidence type="ECO:0000256" key="12">
    <source>
        <dbReference type="SAM" id="Coils"/>
    </source>
</evidence>
<dbReference type="PROSITE" id="PS50893">
    <property type="entry name" value="ABC_TRANSPORTER_2"/>
    <property type="match status" value="2"/>
</dbReference>
<dbReference type="FunFam" id="3.40.50.300:FF:000183">
    <property type="entry name" value="ABC transporter ATP-binding protein yjjK"/>
    <property type="match status" value="1"/>
</dbReference>
<feature type="domain" description="ABC transporter" evidence="13">
    <location>
        <begin position="4"/>
        <end position="252"/>
    </location>
</feature>
<keyword evidence="6" id="KW-0547">Nucleotide-binding</keyword>
<dbReference type="GO" id="GO:0000049">
    <property type="term" value="F:tRNA binding"/>
    <property type="evidence" value="ECO:0007669"/>
    <property type="project" value="UniProtKB-KW"/>
</dbReference>
<dbReference type="GO" id="GO:0019843">
    <property type="term" value="F:rRNA binding"/>
    <property type="evidence" value="ECO:0007669"/>
    <property type="project" value="UniProtKB-KW"/>
</dbReference>
<keyword evidence="10" id="KW-0694">RNA-binding</keyword>
<dbReference type="FunFam" id="3.40.50.300:FF:000011">
    <property type="entry name" value="Putative ABC transporter ATP-binding component"/>
    <property type="match status" value="1"/>
</dbReference>
<dbReference type="SUPFAM" id="SSF52540">
    <property type="entry name" value="P-loop containing nucleoside triphosphate hydrolases"/>
    <property type="match status" value="2"/>
</dbReference>
<dbReference type="OrthoDB" id="1521973at2"/>
<evidence type="ECO:0000256" key="2">
    <source>
        <dbReference type="ARBA" id="ARBA00022490"/>
    </source>
</evidence>
<dbReference type="SMART" id="SM00382">
    <property type="entry name" value="AAA"/>
    <property type="match status" value="2"/>
</dbReference>
<evidence type="ECO:0000256" key="4">
    <source>
        <dbReference type="ARBA" id="ARBA00022730"/>
    </source>
</evidence>
<proteinExistence type="inferred from homology"/>
<dbReference type="InterPro" id="IPR037118">
    <property type="entry name" value="Val-tRNA_synth_C_sf"/>
</dbReference>
<dbReference type="InterPro" id="IPR032524">
    <property type="entry name" value="ABC_tran_C"/>
</dbReference>
<evidence type="ECO:0000256" key="5">
    <source>
        <dbReference type="ARBA" id="ARBA00022737"/>
    </source>
</evidence>
<evidence type="ECO:0000256" key="10">
    <source>
        <dbReference type="ARBA" id="ARBA00022884"/>
    </source>
</evidence>
<gene>
    <name evidence="14" type="ORF">SAMN05421640_0707</name>
</gene>
<keyword evidence="11" id="KW-0648">Protein biosynthesis</keyword>
<evidence type="ECO:0000313" key="15">
    <source>
        <dbReference type="Proteomes" id="UP000198393"/>
    </source>
</evidence>
<dbReference type="InterPro" id="IPR003593">
    <property type="entry name" value="AAA+_ATPase"/>
</dbReference>
<evidence type="ECO:0000256" key="9">
    <source>
        <dbReference type="ARBA" id="ARBA00022845"/>
    </source>
</evidence>
<dbReference type="PANTHER" id="PTHR42855">
    <property type="entry name" value="ABC TRANSPORTER ATP-BINDING SUBUNIT"/>
    <property type="match status" value="1"/>
</dbReference>
<keyword evidence="12" id="KW-0175">Coiled coil</keyword>
<evidence type="ECO:0000256" key="3">
    <source>
        <dbReference type="ARBA" id="ARBA00022555"/>
    </source>
</evidence>
<dbReference type="PANTHER" id="PTHR42855:SF1">
    <property type="entry name" value="ABC TRANSPORTER DOMAIN-CONTAINING PROTEIN"/>
    <property type="match status" value="1"/>
</dbReference>
<evidence type="ECO:0000313" key="14">
    <source>
        <dbReference type="EMBL" id="SNS57129.1"/>
    </source>
</evidence>
<protein>
    <submittedName>
        <fullName evidence="14">ATP-binding cassette, subfamily F, uup</fullName>
    </submittedName>
</protein>
<dbReference type="Gene3D" id="3.40.50.300">
    <property type="entry name" value="P-loop containing nucleotide triphosphate hydrolases"/>
    <property type="match status" value="2"/>
</dbReference>
<keyword evidence="9" id="KW-0810">Translation regulation</keyword>
<evidence type="ECO:0000256" key="11">
    <source>
        <dbReference type="ARBA" id="ARBA00022917"/>
    </source>
</evidence>
<dbReference type="EMBL" id="FZPD01000001">
    <property type="protein sequence ID" value="SNS57129.1"/>
    <property type="molecule type" value="Genomic_DNA"/>
</dbReference>
<dbReference type="Pfam" id="PF00005">
    <property type="entry name" value="ABC_tran"/>
    <property type="match status" value="2"/>
</dbReference>
<sequence length="621" mass="71339">MNYLSVEGLSKSYDEKKLFENITFGLDQGQKAALVGVNGTGKSTLMKVIAGIEAPDKGIVSFRKGLTVSMLRQHPEFNEEDTILESVFSEDKEELNVIRDYELAMYKTETDPANAPDLSPILEKMDTLNAWEYEHQIKGLLGKLGIHNLDQKMKDLSGGQKKRVAIAQALVVDPDVLILDEPTNHLDLELIEWLENYLATANLTLLMVTHDRYFLDRVTNEIFEIEHGKIYRYKGNYSQFLEKKAERMEMEASSIDKAKNLFKTELEWMRRQPKARGTKAKYRVDAFHDVKAKAHSAVQTSKMEVNLKGERQGKKILELHHISKSFEDLNLVKDFSYVFKRREKIGVIGPNGVGKSTFLNILSQKLKQDSGEIEIGQTTKFGYYTQDETVFDPNKKVLDIVKEVAEYIELDNGSQVTASQLLNQFMFPPKMQHNFVGKLSGGEKRRLQLLRVLMANPNFLILDEPTNDLDITTLNVLEDYLQNFAGCLMIVSHDRYFMDRLVDHLFVFEGNGKIRDFPGNYTDYREKEGVPVAEMPKQEKTKVSEPVVEKPKGRKLSYNEQRELDQLDKDIPKLEAKKAELQESLLNETEYDKLQTISNEIKVIEGELEKKEMRWLELSEV</sequence>
<evidence type="ECO:0000259" key="13">
    <source>
        <dbReference type="PROSITE" id="PS50893"/>
    </source>
</evidence>
<feature type="domain" description="ABC transporter" evidence="13">
    <location>
        <begin position="317"/>
        <end position="535"/>
    </location>
</feature>
<keyword evidence="8 14" id="KW-0067">ATP-binding</keyword>
<keyword evidence="3" id="KW-0820">tRNA-binding</keyword>
<dbReference type="InterPro" id="IPR003439">
    <property type="entry name" value="ABC_transporter-like_ATP-bd"/>
</dbReference>
<dbReference type="Gene3D" id="1.10.287.380">
    <property type="entry name" value="Valyl-tRNA synthetase, C-terminal domain"/>
    <property type="match status" value="1"/>
</dbReference>
<dbReference type="InterPro" id="IPR051309">
    <property type="entry name" value="ABCF_ATPase"/>
</dbReference>
<dbReference type="GO" id="GO:0003677">
    <property type="term" value="F:DNA binding"/>
    <property type="evidence" value="ECO:0007669"/>
    <property type="project" value="InterPro"/>
</dbReference>
<keyword evidence="5" id="KW-0677">Repeat</keyword>
<evidence type="ECO:0000256" key="8">
    <source>
        <dbReference type="ARBA" id="ARBA00022840"/>
    </source>
</evidence>
<dbReference type="GO" id="GO:0006417">
    <property type="term" value="P:regulation of translation"/>
    <property type="evidence" value="ECO:0007669"/>
    <property type="project" value="UniProtKB-KW"/>
</dbReference>